<evidence type="ECO:0000313" key="4">
    <source>
        <dbReference type="EMBL" id="AVH45350.1"/>
    </source>
</evidence>
<dbReference type="EMBL" id="CP026927">
    <property type="protein sequence ID" value="AVH45350.1"/>
    <property type="molecule type" value="Genomic_DNA"/>
</dbReference>
<proteinExistence type="inferred from homology"/>
<dbReference type="GO" id="GO:0032259">
    <property type="term" value="P:methylation"/>
    <property type="evidence" value="ECO:0007669"/>
    <property type="project" value="UniProtKB-KW"/>
</dbReference>
<dbReference type="AlphaFoldDB" id="A0A2L2LLZ0"/>
<reference evidence="4 5" key="1">
    <citation type="submission" date="2018-02" db="EMBL/GenBank/DDBJ databases">
        <title>Complete genome sequence of Agrobacterium tumefaciens 1D1609.</title>
        <authorList>
            <person name="Cho S.-T."/>
            <person name="Haryono M."/>
            <person name="Chang H.-H."/>
            <person name="Santos M.N."/>
            <person name="Lai E.-M."/>
            <person name="Kuo C.-H."/>
        </authorList>
    </citation>
    <scope>NUCLEOTIDE SEQUENCE [LARGE SCALE GENOMIC DNA]</scope>
    <source>
        <strain evidence="4 5">1D1609</strain>
        <plasmid evidence="5">Plasmid pat1d1609a</plasmid>
    </source>
</reference>
<dbReference type="InterPro" id="IPR010426">
    <property type="entry name" value="MTTB_MeTrfase"/>
</dbReference>
<name>A0A2L2LLZ0_AGRTU</name>
<comment type="similarity">
    <text evidence="1">Belongs to the trimethylamine methyltransferase family.</text>
</comment>
<dbReference type="Gene3D" id="3.20.20.480">
    <property type="entry name" value="Trimethylamine methyltransferase-like"/>
    <property type="match status" value="1"/>
</dbReference>
<accession>A0A2L2LLZ0</accession>
<protein>
    <submittedName>
        <fullName evidence="4">Uncharacterized protein</fullName>
    </submittedName>
</protein>
<gene>
    <name evidence="4" type="ORF">At1D1609_53170</name>
</gene>
<evidence type="ECO:0000313" key="5">
    <source>
        <dbReference type="Proteomes" id="UP000237717"/>
    </source>
</evidence>
<keyword evidence="4" id="KW-0614">Plasmid</keyword>
<keyword evidence="2" id="KW-0489">Methyltransferase</keyword>
<dbReference type="Proteomes" id="UP000237717">
    <property type="component" value="Plasmid pAt1D1609a"/>
</dbReference>
<dbReference type="Pfam" id="PF06253">
    <property type="entry name" value="MTTB"/>
    <property type="match status" value="1"/>
</dbReference>
<evidence type="ECO:0000256" key="2">
    <source>
        <dbReference type="ARBA" id="ARBA00022603"/>
    </source>
</evidence>
<dbReference type="GO" id="GO:0015948">
    <property type="term" value="P:methanogenesis"/>
    <property type="evidence" value="ECO:0007669"/>
    <property type="project" value="InterPro"/>
</dbReference>
<keyword evidence="3" id="KW-0808">Transferase</keyword>
<sequence length="72" mass="8724">MSHPFEYSFMMPQPFDYDTYPLWKDNGGKDLDQRARDRARQILADYERPPLDEAIREELDAFVKRRKREIST</sequence>
<evidence type="ECO:0000256" key="1">
    <source>
        <dbReference type="ARBA" id="ARBA00007137"/>
    </source>
</evidence>
<dbReference type="InterPro" id="IPR038601">
    <property type="entry name" value="MttB-like_sf"/>
</dbReference>
<organism evidence="4 5">
    <name type="scientific">Agrobacterium tumefaciens</name>
    <dbReference type="NCBI Taxonomy" id="358"/>
    <lineage>
        <taxon>Bacteria</taxon>
        <taxon>Pseudomonadati</taxon>
        <taxon>Pseudomonadota</taxon>
        <taxon>Alphaproteobacteria</taxon>
        <taxon>Hyphomicrobiales</taxon>
        <taxon>Rhizobiaceae</taxon>
        <taxon>Rhizobium/Agrobacterium group</taxon>
        <taxon>Agrobacterium</taxon>
        <taxon>Agrobacterium tumefaciens complex</taxon>
    </lineage>
</organism>
<dbReference type="GO" id="GO:0008168">
    <property type="term" value="F:methyltransferase activity"/>
    <property type="evidence" value="ECO:0007669"/>
    <property type="project" value="UniProtKB-KW"/>
</dbReference>
<geneLocation type="plasmid" evidence="5">
    <name>pat1d1609a</name>
</geneLocation>
<evidence type="ECO:0000256" key="3">
    <source>
        <dbReference type="ARBA" id="ARBA00022679"/>
    </source>
</evidence>